<dbReference type="Proteomes" id="UP000070612">
    <property type="component" value="Unassembled WGS sequence"/>
</dbReference>
<feature type="signal peptide" evidence="1">
    <location>
        <begin position="1"/>
        <end position="21"/>
    </location>
</feature>
<evidence type="ECO:0000313" key="2">
    <source>
        <dbReference type="EMBL" id="KWX21717.1"/>
    </source>
</evidence>
<proteinExistence type="predicted"/>
<keyword evidence="3" id="KW-1185">Reference proteome</keyword>
<evidence type="ECO:0000313" key="3">
    <source>
        <dbReference type="Proteomes" id="UP000070612"/>
    </source>
</evidence>
<keyword evidence="1" id="KW-0732">Signal</keyword>
<evidence type="ECO:0008006" key="4">
    <source>
        <dbReference type="Google" id="ProtNLM"/>
    </source>
</evidence>
<dbReference type="AlphaFoldDB" id="A0A132PHN8"/>
<name>A0A132PHN8_9MYCO</name>
<feature type="chain" id="PRO_5007453043" description="DUF5666 domain-containing protein" evidence="1">
    <location>
        <begin position="22"/>
        <end position="121"/>
    </location>
</feature>
<dbReference type="InterPro" id="IPR046150">
    <property type="entry name" value="DUF6152"/>
</dbReference>
<dbReference type="Pfam" id="PF19649">
    <property type="entry name" value="DUF6152"/>
    <property type="match status" value="1"/>
</dbReference>
<protein>
    <recommendedName>
        <fullName evidence="4">DUF5666 domain-containing protein</fullName>
    </recommendedName>
</protein>
<evidence type="ECO:0000256" key="1">
    <source>
        <dbReference type="SAM" id="SignalP"/>
    </source>
</evidence>
<organism evidence="2 3">
    <name type="scientific">Mycolicibacterium wolinskyi</name>
    <dbReference type="NCBI Taxonomy" id="59750"/>
    <lineage>
        <taxon>Bacteria</taxon>
        <taxon>Bacillati</taxon>
        <taxon>Actinomycetota</taxon>
        <taxon>Actinomycetes</taxon>
        <taxon>Mycobacteriales</taxon>
        <taxon>Mycobacteriaceae</taxon>
        <taxon>Mycolicibacterium</taxon>
    </lineage>
</organism>
<dbReference type="PATRIC" id="fig|59750.3.peg.2178"/>
<dbReference type="EMBL" id="LGTW01000018">
    <property type="protein sequence ID" value="KWX21717.1"/>
    <property type="molecule type" value="Genomic_DNA"/>
</dbReference>
<gene>
    <name evidence="2" type="ORF">AFM11_24095</name>
</gene>
<accession>A0A132PHN8</accession>
<sequence>MMLCTGVALSAAVGFAAPVSAHHGWADYEDAQFDLTGTLATAVSLAGPHATAQIRAGDELWDIVFAPSPRTARAGLTEDAVPVGDIVTASGHRHRDPGTLEIKAERLTWDGKVFDVYPDRN</sequence>
<comment type="caution">
    <text evidence="2">The sequence shown here is derived from an EMBL/GenBank/DDBJ whole genome shotgun (WGS) entry which is preliminary data.</text>
</comment>
<reference evidence="2 3" key="1">
    <citation type="submission" date="2015-07" db="EMBL/GenBank/DDBJ databases">
        <title>A draft genome sequence of Mycobacterium wolinskyi.</title>
        <authorList>
            <person name="de Man T.J."/>
            <person name="Perry K.A."/>
            <person name="Coulliette A.D."/>
            <person name="Jensen B."/>
            <person name="Toney N.C."/>
            <person name="Limbago B.M."/>
            <person name="Noble-Wang J."/>
        </authorList>
    </citation>
    <scope>NUCLEOTIDE SEQUENCE [LARGE SCALE GENOMIC DNA]</scope>
    <source>
        <strain evidence="2 3">CDC_01</strain>
    </source>
</reference>